<comment type="caution">
    <text evidence="7">The sequence shown here is derived from an EMBL/GenBank/DDBJ whole genome shotgun (WGS) entry which is preliminary data.</text>
</comment>
<dbReference type="PANTHER" id="PTHR40079:SF4">
    <property type="entry name" value="GH26 DOMAIN-CONTAINING PROTEIN-RELATED"/>
    <property type="match status" value="1"/>
</dbReference>
<evidence type="ECO:0000313" key="7">
    <source>
        <dbReference type="EMBL" id="MBL7630079.1"/>
    </source>
</evidence>
<dbReference type="EMBL" id="JAEACQ010000242">
    <property type="protein sequence ID" value="MBL7630079.1"/>
    <property type="molecule type" value="Genomic_DNA"/>
</dbReference>
<keyword evidence="2 4" id="KW-0378">Hydrolase</keyword>
<name>A0A937RJM9_9ACTN</name>
<dbReference type="GO" id="GO:0006080">
    <property type="term" value="P:substituted mannan metabolic process"/>
    <property type="evidence" value="ECO:0007669"/>
    <property type="project" value="InterPro"/>
</dbReference>
<feature type="compositionally biased region" description="Basic and acidic residues" evidence="5">
    <location>
        <begin position="10"/>
        <end position="20"/>
    </location>
</feature>
<keyword evidence="8" id="KW-1185">Reference proteome</keyword>
<feature type="domain" description="GH26" evidence="6">
    <location>
        <begin position="24"/>
        <end position="328"/>
    </location>
</feature>
<evidence type="ECO:0000256" key="4">
    <source>
        <dbReference type="PROSITE-ProRule" id="PRU01100"/>
    </source>
</evidence>
<evidence type="ECO:0000259" key="6">
    <source>
        <dbReference type="PROSITE" id="PS51764"/>
    </source>
</evidence>
<dbReference type="AlphaFoldDB" id="A0A937RJM9"/>
<evidence type="ECO:0000313" key="8">
    <source>
        <dbReference type="Proteomes" id="UP000604475"/>
    </source>
</evidence>
<dbReference type="Pfam" id="PF02156">
    <property type="entry name" value="Glyco_hydro_26"/>
    <property type="match status" value="1"/>
</dbReference>
<evidence type="ECO:0000256" key="2">
    <source>
        <dbReference type="ARBA" id="ARBA00022801"/>
    </source>
</evidence>
<feature type="active site" description="Proton donor" evidence="4">
    <location>
        <position position="160"/>
    </location>
</feature>
<dbReference type="SUPFAM" id="SSF51445">
    <property type="entry name" value="(Trans)glycosidases"/>
    <property type="match status" value="1"/>
</dbReference>
<feature type="region of interest" description="Disordered" evidence="5">
    <location>
        <begin position="1"/>
        <end position="20"/>
    </location>
</feature>
<accession>A0A937RJM9</accession>
<keyword evidence="3 4" id="KW-0326">Glycosidase</keyword>
<evidence type="ECO:0000256" key="1">
    <source>
        <dbReference type="ARBA" id="ARBA00007754"/>
    </source>
</evidence>
<evidence type="ECO:0000256" key="3">
    <source>
        <dbReference type="ARBA" id="ARBA00023295"/>
    </source>
</evidence>
<gene>
    <name evidence="7" type="ORF">I7412_23495</name>
</gene>
<feature type="active site" description="Nucleophile" evidence="4">
    <location>
        <position position="268"/>
    </location>
</feature>
<dbReference type="InterPro" id="IPR000805">
    <property type="entry name" value="Glyco_hydro_26"/>
</dbReference>
<dbReference type="PROSITE" id="PS51764">
    <property type="entry name" value="GH26"/>
    <property type="match status" value="1"/>
</dbReference>
<proteinExistence type="inferred from homology"/>
<dbReference type="InterPro" id="IPR017853">
    <property type="entry name" value="GH"/>
</dbReference>
<dbReference type="Gene3D" id="3.20.20.80">
    <property type="entry name" value="Glycosidases"/>
    <property type="match status" value="1"/>
</dbReference>
<dbReference type="GO" id="GO:0016985">
    <property type="term" value="F:mannan endo-1,4-beta-mannosidase activity"/>
    <property type="evidence" value="ECO:0007669"/>
    <property type="project" value="InterPro"/>
</dbReference>
<dbReference type="InterPro" id="IPR022790">
    <property type="entry name" value="GH26_dom"/>
</dbReference>
<dbReference type="PANTHER" id="PTHR40079">
    <property type="entry name" value="MANNAN ENDO-1,4-BETA-MANNOSIDASE E-RELATED"/>
    <property type="match status" value="1"/>
</dbReference>
<protein>
    <recommendedName>
        <fullName evidence="6">GH26 domain-containing protein</fullName>
    </recommendedName>
</protein>
<reference evidence="7" key="1">
    <citation type="submission" date="2020-12" db="EMBL/GenBank/DDBJ databases">
        <title>Genomic characterization of non-nitrogen-fixing Frankia strains.</title>
        <authorList>
            <person name="Carlos-Shanley C."/>
            <person name="Guerra T."/>
            <person name="Hahn D."/>
        </authorList>
    </citation>
    <scope>NUCLEOTIDE SEQUENCE</scope>
    <source>
        <strain evidence="7">CN6</strain>
    </source>
</reference>
<dbReference type="PRINTS" id="PR00739">
    <property type="entry name" value="GLHYDRLASE26"/>
</dbReference>
<sequence length="338" mass="37644">MAGAACSAAEGREHRADRLTEPISETRRKVLGAAAAALGAGAVVAGLASLGCTPRWGAVPARIGIVHPPENLRAREEQLGYRAPVVGGLYYTFDTTWARYPADRAPAAGRELVVCWMPKLAAEVLSLADIPAGRHDRHVDAMLTGMRSFDGPVVCRWGHEPNGDWYPWSAAHPRGRSAPEHYVAAWRYIVARERRMPGLSNIRWFWCPTGRDIGGVAMERYWPGADWVDIVGCDVFNEPQEWKSFDEIVADPYRRITSLSDKQFWIGETGCHEPLPGHHGTKAQWIADMAESRSYPRIRTICYFDYDARPAGRADWRLDSTPETLAAVREILRQVDPA</sequence>
<dbReference type="RefSeq" id="WP_202999460.1">
    <property type="nucleotide sequence ID" value="NZ_JADWYU010000085.1"/>
</dbReference>
<organism evidence="7 8">
    <name type="scientific">Frankia nepalensis</name>
    <dbReference type="NCBI Taxonomy" id="1836974"/>
    <lineage>
        <taxon>Bacteria</taxon>
        <taxon>Bacillati</taxon>
        <taxon>Actinomycetota</taxon>
        <taxon>Actinomycetes</taxon>
        <taxon>Frankiales</taxon>
        <taxon>Frankiaceae</taxon>
        <taxon>Frankia</taxon>
    </lineage>
</organism>
<dbReference type="Proteomes" id="UP000604475">
    <property type="component" value="Unassembled WGS sequence"/>
</dbReference>
<evidence type="ECO:0000256" key="5">
    <source>
        <dbReference type="SAM" id="MobiDB-lite"/>
    </source>
</evidence>
<comment type="similarity">
    <text evidence="1 4">Belongs to the glycosyl hydrolase 26 family.</text>
</comment>